<protein>
    <submittedName>
        <fullName evidence="2">Uncharacterized protein</fullName>
    </submittedName>
</protein>
<dbReference type="EMBL" id="QPFP01000678">
    <property type="protein sequence ID" value="TEB03985.1"/>
    <property type="molecule type" value="Genomic_DNA"/>
</dbReference>
<proteinExistence type="predicted"/>
<name>A0A4Y7R4M9_COPMI</name>
<evidence type="ECO:0000313" key="3">
    <source>
        <dbReference type="Proteomes" id="UP000298030"/>
    </source>
</evidence>
<reference evidence="2 3" key="1">
    <citation type="journal article" date="2019" name="Nat. Ecol. Evol.">
        <title>Megaphylogeny resolves global patterns of mushroom evolution.</title>
        <authorList>
            <person name="Varga T."/>
            <person name="Krizsan K."/>
            <person name="Foldi C."/>
            <person name="Dima B."/>
            <person name="Sanchez-Garcia M."/>
            <person name="Sanchez-Ramirez S."/>
            <person name="Szollosi G.J."/>
            <person name="Szarkandi J.G."/>
            <person name="Papp V."/>
            <person name="Albert L."/>
            <person name="Andreopoulos W."/>
            <person name="Angelini C."/>
            <person name="Antonin V."/>
            <person name="Barry K.W."/>
            <person name="Bougher N.L."/>
            <person name="Buchanan P."/>
            <person name="Buyck B."/>
            <person name="Bense V."/>
            <person name="Catcheside P."/>
            <person name="Chovatia M."/>
            <person name="Cooper J."/>
            <person name="Damon W."/>
            <person name="Desjardin D."/>
            <person name="Finy P."/>
            <person name="Geml J."/>
            <person name="Haridas S."/>
            <person name="Hughes K."/>
            <person name="Justo A."/>
            <person name="Karasinski D."/>
            <person name="Kautmanova I."/>
            <person name="Kiss B."/>
            <person name="Kocsube S."/>
            <person name="Kotiranta H."/>
            <person name="LaButti K.M."/>
            <person name="Lechner B.E."/>
            <person name="Liimatainen K."/>
            <person name="Lipzen A."/>
            <person name="Lukacs Z."/>
            <person name="Mihaltcheva S."/>
            <person name="Morgado L.N."/>
            <person name="Niskanen T."/>
            <person name="Noordeloos M.E."/>
            <person name="Ohm R.A."/>
            <person name="Ortiz-Santana B."/>
            <person name="Ovrebo C."/>
            <person name="Racz N."/>
            <person name="Riley R."/>
            <person name="Savchenko A."/>
            <person name="Shiryaev A."/>
            <person name="Soop K."/>
            <person name="Spirin V."/>
            <person name="Szebenyi C."/>
            <person name="Tomsovsky M."/>
            <person name="Tulloss R.E."/>
            <person name="Uehling J."/>
            <person name="Grigoriev I.V."/>
            <person name="Vagvolgyi C."/>
            <person name="Papp T."/>
            <person name="Martin F.M."/>
            <person name="Miettinen O."/>
            <person name="Hibbett D.S."/>
            <person name="Nagy L.G."/>
        </authorList>
    </citation>
    <scope>NUCLEOTIDE SEQUENCE [LARGE SCALE GENOMIC DNA]</scope>
    <source>
        <strain evidence="2 3">FP101781</strain>
    </source>
</reference>
<evidence type="ECO:0000313" key="2">
    <source>
        <dbReference type="EMBL" id="TEB03985.1"/>
    </source>
</evidence>
<dbReference type="Proteomes" id="UP000298030">
    <property type="component" value="Unassembled WGS sequence"/>
</dbReference>
<accession>A0A4Y7R4M9</accession>
<dbReference type="AlphaFoldDB" id="A0A4Y7R4M9"/>
<evidence type="ECO:0000256" key="1">
    <source>
        <dbReference type="SAM" id="MobiDB-lite"/>
    </source>
</evidence>
<gene>
    <name evidence="2" type="ORF">FA13DRAFT_1723504</name>
</gene>
<sequence length="197" mass="21088">MNVRLFLEKGARDIIAEDINERGIEWLSIGKGSVRVQSCVKRKIAVSRKSDQSIFDLASNLVEGTQCTVTVALSAQLALLLVGKRRVHAKAGKSDAKFWDHVNDRLAEATAKAADKEDPQAALQRYFQKTLKADRELYKNGSLHAPTQVVNTWQDTVDDILADGVAAPSNTASTNTSPAPAALGSDASTTPADGVSA</sequence>
<feature type="region of interest" description="Disordered" evidence="1">
    <location>
        <begin position="167"/>
        <end position="197"/>
    </location>
</feature>
<keyword evidence="3" id="KW-1185">Reference proteome</keyword>
<comment type="caution">
    <text evidence="2">The sequence shown here is derived from an EMBL/GenBank/DDBJ whole genome shotgun (WGS) entry which is preliminary data.</text>
</comment>
<feature type="compositionally biased region" description="Low complexity" evidence="1">
    <location>
        <begin position="167"/>
        <end position="182"/>
    </location>
</feature>
<organism evidence="2 3">
    <name type="scientific">Coprinellus micaceus</name>
    <name type="common">Glistening ink-cap mushroom</name>
    <name type="synonym">Coprinus micaceus</name>
    <dbReference type="NCBI Taxonomy" id="71717"/>
    <lineage>
        <taxon>Eukaryota</taxon>
        <taxon>Fungi</taxon>
        <taxon>Dikarya</taxon>
        <taxon>Basidiomycota</taxon>
        <taxon>Agaricomycotina</taxon>
        <taxon>Agaricomycetes</taxon>
        <taxon>Agaricomycetidae</taxon>
        <taxon>Agaricales</taxon>
        <taxon>Agaricineae</taxon>
        <taxon>Psathyrellaceae</taxon>
        <taxon>Coprinellus</taxon>
    </lineage>
</organism>
<dbReference type="OrthoDB" id="3236341at2759"/>